<dbReference type="OrthoDB" id="4485682at2759"/>
<dbReference type="SUPFAM" id="SSF56349">
    <property type="entry name" value="DNA breaking-rejoining enzymes"/>
    <property type="match status" value="1"/>
</dbReference>
<comment type="caution">
    <text evidence="2">The sequence shown here is derived from an EMBL/GenBank/DDBJ whole genome shotgun (WGS) entry which is preliminary data.</text>
</comment>
<dbReference type="PANTHER" id="PTHR37535:SF4">
    <property type="entry name" value="FLUG DOMAIN-CONTAINING PROTEIN"/>
    <property type="match status" value="1"/>
</dbReference>
<sequence length="770" mass="87713">MVARNYATVNPTTSKPNIARINDRVERRRPKSKIQPRSPESLQKLIDQHNKTTVKRNYSDKTKDNLQDIIYMFSRFCAHLPKNPPWRSIIRDCSKGTSIAFCTHICEVGRVKKRSTVHQYYLRLKMLFNRENGRHMDTNDAKEVLAYIYGPLTKDFDLDITVVEKPVFSVDELILLLIYYWARDTSTFSTERQRVQYPLVLLILFATGCRPAELVDAKTKQKKNKKQRWPGLEDDDASAGQVKEGGLEDAGIGSEADFSSENVGDASDDDVNMSDVGLEPRKFNALCYEDVRLLVVRNPVAGEPDVRAMEVKLAHHKGADRRPKPTIFFFTEVDNPMLCPITHLVTLAVADKAFEAPSLTTVERVFEQKVSGPVMCTPLTWKQEILKTPIFRQDGGAINGVLPSPTLALTYSQFADRLKLLGLLIGLLAILTARCFRRNTGNVVDHEATSAVRDQVMRHNPNSAVYNAAYINERVLFDVQSAVLERPSADGILRMLTHMSLMRDPRAPVHVPDDILAAFPPDPRIADLEEQRAQLKAGAYRIQGTEVEAEVRRLTSEIGIARTRRRNIISQEFRADYFRRRPIEDIERQNSGQQEEEYTEPVVEHQIPERAQLAEFICNHVTGITPQEIAARRIHFAGLMLALCRRREVPRRYRLRVAQPEPRIVKEESPPAGLEPFPLTLAKDQCPICIGDESKSYEERMGSFCRPAKMMDHVERIHLKGRDPHAKIECYHPVCKSQGLVLEHVEHFKGHVQTVHGVKLREPRFVRSSK</sequence>
<dbReference type="AlphaFoldDB" id="A0A8H7W7V5"/>
<dbReference type="EMBL" id="JAFJYH010000218">
    <property type="protein sequence ID" value="KAG4415543.1"/>
    <property type="molecule type" value="Genomic_DNA"/>
</dbReference>
<accession>A0A8H7W7V5</accession>
<reference evidence="2" key="1">
    <citation type="submission" date="2021-02" db="EMBL/GenBank/DDBJ databases">
        <title>Genome sequence Cadophora malorum strain M34.</title>
        <authorList>
            <person name="Stefanovic E."/>
            <person name="Vu D."/>
            <person name="Scully C."/>
            <person name="Dijksterhuis J."/>
            <person name="Roader J."/>
            <person name="Houbraken J."/>
        </authorList>
    </citation>
    <scope>NUCLEOTIDE SEQUENCE</scope>
    <source>
        <strain evidence="2">M34</strain>
    </source>
</reference>
<evidence type="ECO:0000313" key="2">
    <source>
        <dbReference type="EMBL" id="KAG4415543.1"/>
    </source>
</evidence>
<protein>
    <recommendedName>
        <fullName evidence="4">FluG domain-containing protein</fullName>
    </recommendedName>
</protein>
<dbReference type="Pfam" id="PF11917">
    <property type="entry name" value="DUF3435"/>
    <property type="match status" value="1"/>
</dbReference>
<name>A0A8H7W7V5_9HELO</name>
<gene>
    <name evidence="2" type="ORF">IFR04_011307</name>
</gene>
<dbReference type="InterPro" id="IPR021842">
    <property type="entry name" value="DUF3435"/>
</dbReference>
<dbReference type="PANTHER" id="PTHR37535">
    <property type="entry name" value="FLUG DOMAIN PROTEIN"/>
    <property type="match status" value="1"/>
</dbReference>
<feature type="region of interest" description="Disordered" evidence="1">
    <location>
        <begin position="217"/>
        <end position="271"/>
    </location>
</feature>
<evidence type="ECO:0008006" key="4">
    <source>
        <dbReference type="Google" id="ProtNLM"/>
    </source>
</evidence>
<dbReference type="GO" id="GO:0003677">
    <property type="term" value="F:DNA binding"/>
    <property type="evidence" value="ECO:0007669"/>
    <property type="project" value="InterPro"/>
</dbReference>
<proteinExistence type="predicted"/>
<evidence type="ECO:0000256" key="1">
    <source>
        <dbReference type="SAM" id="MobiDB-lite"/>
    </source>
</evidence>
<evidence type="ECO:0000313" key="3">
    <source>
        <dbReference type="Proteomes" id="UP000664132"/>
    </source>
</evidence>
<keyword evidence="3" id="KW-1185">Reference proteome</keyword>
<dbReference type="Proteomes" id="UP000664132">
    <property type="component" value="Unassembled WGS sequence"/>
</dbReference>
<organism evidence="2 3">
    <name type="scientific">Cadophora malorum</name>
    <dbReference type="NCBI Taxonomy" id="108018"/>
    <lineage>
        <taxon>Eukaryota</taxon>
        <taxon>Fungi</taxon>
        <taxon>Dikarya</taxon>
        <taxon>Ascomycota</taxon>
        <taxon>Pezizomycotina</taxon>
        <taxon>Leotiomycetes</taxon>
        <taxon>Helotiales</taxon>
        <taxon>Ploettnerulaceae</taxon>
        <taxon>Cadophora</taxon>
    </lineage>
</organism>
<dbReference type="InterPro" id="IPR011010">
    <property type="entry name" value="DNA_brk_join_enz"/>
</dbReference>